<dbReference type="InterPro" id="IPR036116">
    <property type="entry name" value="FN3_sf"/>
</dbReference>
<accession>A0A540X265</accession>
<dbReference type="InterPro" id="IPR013783">
    <property type="entry name" value="Ig-like_fold"/>
</dbReference>
<feature type="signal peptide" evidence="2">
    <location>
        <begin position="1"/>
        <end position="19"/>
    </location>
</feature>
<protein>
    <submittedName>
        <fullName evidence="4">Fibronectin type III domain-containing protein</fullName>
    </submittedName>
</protein>
<evidence type="ECO:0000313" key="5">
    <source>
        <dbReference type="Proteomes" id="UP000315369"/>
    </source>
</evidence>
<comment type="caution">
    <text evidence="4">The sequence shown here is derived from an EMBL/GenBank/DDBJ whole genome shotgun (WGS) entry which is preliminary data.</text>
</comment>
<sequence length="556" mass="58922">MKMLRFSFLLGATCVAALAGCGSDSSVPGGLGEGLSSVDTDSHGSGDGTWMGEPVAEGCGPDAGVPGDGGSPDAGVDGGPSNQRAVLVKDTTRFYTSVGVAEREEDLSANPPEVLVFNGSTFTLFLGSAANGGWLFTGVPPGPFYLRTGGTYLVTSSRYVDIGRNRLGRPDAEYVDIFTSPLQANLLGLAPWQPYLGSLQQGSSLQLTSGQVDLYASPAFYEGVPDGATSIVTSQAELGSNLGNFPVFEADRGDRLYINQLSEFSAGSLPDGRPLGYSAVERAVQAGAFDHRPDGVTPIPVTGLLQPVRMREFPLEWRLPEFARLTSEVHPNALPGLPRLDIVPGPHGLADGWIGYTGELLTLSLPRGAAYDFTARLKFGNPYPSNWGLVGVVSYSFRNLEALPDGSGRLGSISGSYTAWDEFDHLIAGPVSPRVSPPRSFTIDGVPASVPRKVGTASPVLAWVPPAIGTPTAYRVAISRLDLDFGFSTTWRSFYLPGSATQLRLPPEVLEPGTTYHATVAAIDSPQVDIESYPFRTLERLPYRSASTVSSYFTTP</sequence>
<dbReference type="AlphaFoldDB" id="A0A540X265"/>
<feature type="domain" description="Fibronectin type-III" evidence="3">
    <location>
        <begin position="437"/>
        <end position="540"/>
    </location>
</feature>
<proteinExistence type="predicted"/>
<dbReference type="EMBL" id="VIFM01000046">
    <property type="protein sequence ID" value="TQF15293.1"/>
    <property type="molecule type" value="Genomic_DNA"/>
</dbReference>
<organism evidence="4 5">
    <name type="scientific">Myxococcus llanfairpwllgwyngyllgogerychwyrndrobwllllantysiliogogogochensis</name>
    <dbReference type="NCBI Taxonomy" id="2590453"/>
    <lineage>
        <taxon>Bacteria</taxon>
        <taxon>Pseudomonadati</taxon>
        <taxon>Myxococcota</taxon>
        <taxon>Myxococcia</taxon>
        <taxon>Myxococcales</taxon>
        <taxon>Cystobacterineae</taxon>
        <taxon>Myxococcaceae</taxon>
        <taxon>Myxococcus</taxon>
    </lineage>
</organism>
<name>A0A540X265_9BACT</name>
<feature type="region of interest" description="Disordered" evidence="1">
    <location>
        <begin position="32"/>
        <end position="82"/>
    </location>
</feature>
<dbReference type="Proteomes" id="UP000315369">
    <property type="component" value="Unassembled WGS sequence"/>
</dbReference>
<dbReference type="InterPro" id="IPR003961">
    <property type="entry name" value="FN3_dom"/>
</dbReference>
<keyword evidence="5" id="KW-1185">Reference proteome</keyword>
<dbReference type="PROSITE" id="PS51257">
    <property type="entry name" value="PROKAR_LIPOPROTEIN"/>
    <property type="match status" value="1"/>
</dbReference>
<evidence type="ECO:0000256" key="2">
    <source>
        <dbReference type="SAM" id="SignalP"/>
    </source>
</evidence>
<keyword evidence="2" id="KW-0732">Signal</keyword>
<reference evidence="4 5" key="1">
    <citation type="submission" date="2019-06" db="EMBL/GenBank/DDBJ databases">
        <authorList>
            <person name="Livingstone P."/>
            <person name="Whitworth D."/>
        </authorList>
    </citation>
    <scope>NUCLEOTIDE SEQUENCE [LARGE SCALE GENOMIC DNA]</scope>
    <source>
        <strain evidence="4 5">AM401</strain>
    </source>
</reference>
<feature type="chain" id="PRO_5021989124" evidence="2">
    <location>
        <begin position="20"/>
        <end position="556"/>
    </location>
</feature>
<dbReference type="PROSITE" id="PS50853">
    <property type="entry name" value="FN3"/>
    <property type="match status" value="1"/>
</dbReference>
<gene>
    <name evidence="4" type="ORF">FJV41_14080</name>
</gene>
<dbReference type="OrthoDB" id="5379943at2"/>
<dbReference type="SUPFAM" id="SSF49265">
    <property type="entry name" value="Fibronectin type III"/>
    <property type="match status" value="1"/>
</dbReference>
<evidence type="ECO:0000256" key="1">
    <source>
        <dbReference type="SAM" id="MobiDB-lite"/>
    </source>
</evidence>
<evidence type="ECO:0000313" key="4">
    <source>
        <dbReference type="EMBL" id="TQF15293.1"/>
    </source>
</evidence>
<dbReference type="Gene3D" id="2.60.40.10">
    <property type="entry name" value="Immunoglobulins"/>
    <property type="match status" value="1"/>
</dbReference>
<feature type="compositionally biased region" description="Gly residues" evidence="1">
    <location>
        <begin position="66"/>
        <end position="78"/>
    </location>
</feature>
<evidence type="ECO:0000259" key="3">
    <source>
        <dbReference type="PROSITE" id="PS50853"/>
    </source>
</evidence>